<keyword evidence="1" id="KW-0560">Oxidoreductase</keyword>
<protein>
    <submittedName>
        <fullName evidence="2">Uncharacterized protein</fullName>
    </submittedName>
</protein>
<gene>
    <name evidence="2" type="ORF">BAY60_29195</name>
</gene>
<dbReference type="GO" id="GO:0042602">
    <property type="term" value="F:riboflavin reductase (NADPH) activity"/>
    <property type="evidence" value="ECO:0007669"/>
    <property type="project" value="TreeGrafter"/>
</dbReference>
<evidence type="ECO:0000256" key="1">
    <source>
        <dbReference type="ARBA" id="ARBA00023002"/>
    </source>
</evidence>
<keyword evidence="3" id="KW-1185">Reference proteome</keyword>
<dbReference type="OrthoDB" id="9792858at2"/>
<dbReference type="InterPro" id="IPR002563">
    <property type="entry name" value="Flavin_Rdtase-like_dom"/>
</dbReference>
<dbReference type="Pfam" id="PF01613">
    <property type="entry name" value="Flavin_Reduct"/>
    <property type="match status" value="1"/>
</dbReference>
<dbReference type="GO" id="GO:0010181">
    <property type="term" value="F:FMN binding"/>
    <property type="evidence" value="ECO:0007669"/>
    <property type="project" value="InterPro"/>
</dbReference>
<name>A0A2V4AG58_9PSEU</name>
<evidence type="ECO:0000313" key="2">
    <source>
        <dbReference type="EMBL" id="PXY18912.1"/>
    </source>
</evidence>
<dbReference type="PANTHER" id="PTHR30466:SF1">
    <property type="entry name" value="FMN REDUCTASE (NADH) RUTF"/>
    <property type="match status" value="1"/>
</dbReference>
<comment type="caution">
    <text evidence="2">The sequence shown here is derived from an EMBL/GenBank/DDBJ whole genome shotgun (WGS) entry which is preliminary data.</text>
</comment>
<dbReference type="Gene3D" id="2.30.110.10">
    <property type="entry name" value="Electron Transport, Fmn-binding Protein, Chain A"/>
    <property type="match status" value="1"/>
</dbReference>
<dbReference type="Proteomes" id="UP000249915">
    <property type="component" value="Unassembled WGS sequence"/>
</dbReference>
<accession>A0A2V4AG58</accession>
<dbReference type="SUPFAM" id="SSF50475">
    <property type="entry name" value="FMN-binding split barrel"/>
    <property type="match status" value="1"/>
</dbReference>
<dbReference type="EMBL" id="MASW01000007">
    <property type="protein sequence ID" value="PXY18912.1"/>
    <property type="molecule type" value="Genomic_DNA"/>
</dbReference>
<dbReference type="AlphaFoldDB" id="A0A2V4AG58"/>
<dbReference type="SMART" id="SM00903">
    <property type="entry name" value="Flavin_Reduct"/>
    <property type="match status" value="1"/>
</dbReference>
<reference evidence="2 3" key="1">
    <citation type="submission" date="2016-07" db="EMBL/GenBank/DDBJ databases">
        <title>Draft genome sequence of Prauserella muralis DSM 45305, isolated from a mould-covered wall in an indoor environment.</title>
        <authorList>
            <person name="Ruckert C."/>
            <person name="Albersmeier A."/>
            <person name="Jiang C.-L."/>
            <person name="Jiang Y."/>
            <person name="Kalinowski J."/>
            <person name="Schneider O."/>
            <person name="Winkler A."/>
            <person name="Zotchev S.B."/>
        </authorList>
    </citation>
    <scope>NUCLEOTIDE SEQUENCE [LARGE SCALE GENOMIC DNA]</scope>
    <source>
        <strain evidence="2 3">DSM 45305</strain>
    </source>
</reference>
<dbReference type="RefSeq" id="WP_112284834.1">
    <property type="nucleotide sequence ID" value="NZ_MASW01000007.1"/>
</dbReference>
<evidence type="ECO:0000313" key="3">
    <source>
        <dbReference type="Proteomes" id="UP000249915"/>
    </source>
</evidence>
<dbReference type="InterPro" id="IPR012349">
    <property type="entry name" value="Split_barrel_FMN-bd"/>
</dbReference>
<dbReference type="PANTHER" id="PTHR30466">
    <property type="entry name" value="FLAVIN REDUCTASE"/>
    <property type="match status" value="1"/>
</dbReference>
<sequence length="191" mass="19888">MSETDHPAGPRSAVRLVDNMRFRQTFRRIPAPVAVVLVATANGGTTGITCTSAQSLSAEPPMAVVAIDDKTGLVPLIRHAGRFSINYLAADRSNWADAFSARGADLAELADIIVPGRTSVPTFATGTTAVLECASAEIHPGGDHWIVSGAIAHARFQADAEPLLYRAGAYGAFRPGGDSVRSDHAAVVPTG</sequence>
<organism evidence="2 3">
    <name type="scientific">Prauserella muralis</name>
    <dbReference type="NCBI Taxonomy" id="588067"/>
    <lineage>
        <taxon>Bacteria</taxon>
        <taxon>Bacillati</taxon>
        <taxon>Actinomycetota</taxon>
        <taxon>Actinomycetes</taxon>
        <taxon>Pseudonocardiales</taxon>
        <taxon>Pseudonocardiaceae</taxon>
        <taxon>Prauserella</taxon>
    </lineage>
</organism>
<dbReference type="InterPro" id="IPR050268">
    <property type="entry name" value="NADH-dep_flavin_reductase"/>
</dbReference>
<proteinExistence type="predicted"/>